<reference evidence="3 4" key="1">
    <citation type="journal article" date="2019" name="G3 (Bethesda)">
        <title>Sequencing of a Wild Apple (Malus baccata) Genome Unravels the Differences Between Cultivated and Wild Apple Species Regarding Disease Resistance and Cold Tolerance.</title>
        <authorList>
            <person name="Chen X."/>
        </authorList>
    </citation>
    <scope>NUCLEOTIDE SEQUENCE [LARGE SCALE GENOMIC DNA]</scope>
    <source>
        <strain evidence="4">cv. Shandingzi</strain>
        <tissue evidence="3">Leaves</tissue>
    </source>
</reference>
<evidence type="ECO:0008006" key="5">
    <source>
        <dbReference type="Google" id="ProtNLM"/>
    </source>
</evidence>
<feature type="region of interest" description="Disordered" evidence="1">
    <location>
        <begin position="81"/>
        <end position="143"/>
    </location>
</feature>
<feature type="compositionally biased region" description="Acidic residues" evidence="1">
    <location>
        <begin position="108"/>
        <end position="143"/>
    </location>
</feature>
<dbReference type="AlphaFoldDB" id="A0A540NPK7"/>
<evidence type="ECO:0000313" key="4">
    <source>
        <dbReference type="Proteomes" id="UP000315295"/>
    </source>
</evidence>
<dbReference type="Proteomes" id="UP000315295">
    <property type="component" value="Unassembled WGS sequence"/>
</dbReference>
<protein>
    <recommendedName>
        <fullName evidence="5">DUF4408 domain-containing protein</fullName>
    </recommendedName>
</protein>
<evidence type="ECO:0000313" key="3">
    <source>
        <dbReference type="EMBL" id="TQE12543.1"/>
    </source>
</evidence>
<accession>A0A540NPK7</accession>
<keyword evidence="4" id="KW-1185">Reference proteome</keyword>
<organism evidence="3 4">
    <name type="scientific">Malus baccata</name>
    <name type="common">Siberian crab apple</name>
    <name type="synonym">Pyrus baccata</name>
    <dbReference type="NCBI Taxonomy" id="106549"/>
    <lineage>
        <taxon>Eukaryota</taxon>
        <taxon>Viridiplantae</taxon>
        <taxon>Streptophyta</taxon>
        <taxon>Embryophyta</taxon>
        <taxon>Tracheophyta</taxon>
        <taxon>Spermatophyta</taxon>
        <taxon>Magnoliopsida</taxon>
        <taxon>eudicotyledons</taxon>
        <taxon>Gunneridae</taxon>
        <taxon>Pentapetalae</taxon>
        <taxon>rosids</taxon>
        <taxon>fabids</taxon>
        <taxon>Rosales</taxon>
        <taxon>Rosaceae</taxon>
        <taxon>Amygdaloideae</taxon>
        <taxon>Maleae</taxon>
        <taxon>Malus</taxon>
    </lineage>
</organism>
<keyword evidence="2" id="KW-1133">Transmembrane helix</keyword>
<gene>
    <name evidence="3" type="ORF">C1H46_001755</name>
</gene>
<comment type="caution">
    <text evidence="3">The sequence shown here is derived from an EMBL/GenBank/DDBJ whole genome shotgun (WGS) entry which is preliminary data.</text>
</comment>
<dbReference type="PANTHER" id="PTHR36595">
    <property type="entry name" value="TRANSMEMBRANE PROTEIN"/>
    <property type="match status" value="1"/>
</dbReference>
<feature type="transmembrane region" description="Helical" evidence="2">
    <location>
        <begin position="40"/>
        <end position="56"/>
    </location>
</feature>
<evidence type="ECO:0000256" key="2">
    <source>
        <dbReference type="SAM" id="Phobius"/>
    </source>
</evidence>
<keyword evidence="2" id="KW-0812">Transmembrane</keyword>
<proteinExistence type="predicted"/>
<name>A0A540NPK7_MALBA</name>
<sequence>MFVGVPRPIFLLLFLASALVLSYFLQSTSRRDLQFSSNPLFVFSLFNIIIGAIIVGNHRPSSGEADDAISFMHHSYELEEDGADDAEDAKSDKYSSLEGCDHSRDHVDDNDDGESEDDDFDFQGYEEDDDDNGSDDEIGWGDMDEYDCNLEKRIEDFIDKVNKGWREERLRDRLSYPLQLTYL</sequence>
<dbReference type="EMBL" id="VIEB01000018">
    <property type="protein sequence ID" value="TQE12543.1"/>
    <property type="molecule type" value="Genomic_DNA"/>
</dbReference>
<evidence type="ECO:0000256" key="1">
    <source>
        <dbReference type="SAM" id="MobiDB-lite"/>
    </source>
</evidence>
<feature type="compositionally biased region" description="Basic and acidic residues" evidence="1">
    <location>
        <begin position="88"/>
        <end position="107"/>
    </location>
</feature>
<dbReference type="PANTHER" id="PTHR36595:SF3">
    <property type="entry name" value="TRANSMEMBRANE PROTEIN"/>
    <property type="match status" value="1"/>
</dbReference>
<keyword evidence="2" id="KW-0472">Membrane</keyword>